<dbReference type="PROSITE" id="PS50949">
    <property type="entry name" value="HTH_GNTR"/>
    <property type="match status" value="1"/>
</dbReference>
<protein>
    <submittedName>
        <fullName evidence="6">GntR family transcriptional regulator</fullName>
    </submittedName>
</protein>
<feature type="domain" description="HTH gntR-type" evidence="4">
    <location>
        <begin position="6"/>
        <end position="73"/>
    </location>
</feature>
<dbReference type="KEGG" id="kqu:AVR78_15050"/>
<sequence>MNAATRSTADILASELKILINKGALRDGDRLVERDLACQFSVSRIPMREAIQQLEREGLVEIFRNRGAVVKTLTAADVDEIYQLRALLEGEAIFHSLENMDPETLARAELVHQLLSSASEPELQGRYNREFHELLYRKCNNQRLLKMIGELREQIERYELFQNRLLSDTLKFQDEHQQILMACQQNNPQEARAYTVKHILSAGEILRAYIVSR</sequence>
<gene>
    <name evidence="6" type="ORF">CP911_23395</name>
    <name evidence="5" type="ORF">H8L09_02635</name>
</gene>
<dbReference type="SMART" id="SM00345">
    <property type="entry name" value="HTH_GNTR"/>
    <property type="match status" value="1"/>
</dbReference>
<dbReference type="InterPro" id="IPR011711">
    <property type="entry name" value="GntR_C"/>
</dbReference>
<evidence type="ECO:0000256" key="3">
    <source>
        <dbReference type="ARBA" id="ARBA00023163"/>
    </source>
</evidence>
<evidence type="ECO:0000313" key="6">
    <source>
        <dbReference type="EMBL" id="PCM59253.1"/>
    </source>
</evidence>
<dbReference type="GO" id="GO:0003700">
    <property type="term" value="F:DNA-binding transcription factor activity"/>
    <property type="evidence" value="ECO:0007669"/>
    <property type="project" value="InterPro"/>
</dbReference>
<dbReference type="PANTHER" id="PTHR43537">
    <property type="entry name" value="TRANSCRIPTIONAL REGULATOR, GNTR FAMILY"/>
    <property type="match status" value="1"/>
</dbReference>
<dbReference type="PANTHER" id="PTHR43537:SF24">
    <property type="entry name" value="GLUCONATE OPERON TRANSCRIPTIONAL REPRESSOR"/>
    <property type="match status" value="1"/>
</dbReference>
<dbReference type="SUPFAM" id="SSF46785">
    <property type="entry name" value="Winged helix' DNA-binding domain"/>
    <property type="match status" value="1"/>
</dbReference>
<dbReference type="Gene3D" id="1.10.10.10">
    <property type="entry name" value="Winged helix-like DNA-binding domain superfamily/Winged helix DNA-binding domain"/>
    <property type="match status" value="1"/>
</dbReference>
<dbReference type="GO" id="GO:0003677">
    <property type="term" value="F:DNA binding"/>
    <property type="evidence" value="ECO:0007669"/>
    <property type="project" value="UniProtKB-KW"/>
</dbReference>
<dbReference type="AlphaFoldDB" id="A0A181VD97"/>
<dbReference type="InterPro" id="IPR036390">
    <property type="entry name" value="WH_DNA-bd_sf"/>
</dbReference>
<evidence type="ECO:0000313" key="5">
    <source>
        <dbReference type="EMBL" id="MBC5044274.1"/>
    </source>
</evidence>
<evidence type="ECO:0000256" key="2">
    <source>
        <dbReference type="ARBA" id="ARBA00023125"/>
    </source>
</evidence>
<evidence type="ECO:0000259" key="4">
    <source>
        <dbReference type="PROSITE" id="PS50949"/>
    </source>
</evidence>
<accession>A0A181VD97</accession>
<keyword evidence="2" id="KW-0238">DNA-binding</keyword>
<dbReference type="SMART" id="SM00895">
    <property type="entry name" value="FCD"/>
    <property type="match status" value="1"/>
</dbReference>
<accession>A0A2A5ME96</accession>
<dbReference type="SUPFAM" id="SSF48008">
    <property type="entry name" value="GntR ligand-binding domain-like"/>
    <property type="match status" value="1"/>
</dbReference>
<evidence type="ECO:0000256" key="1">
    <source>
        <dbReference type="ARBA" id="ARBA00023015"/>
    </source>
</evidence>
<dbReference type="EMBL" id="NXHG01000018">
    <property type="protein sequence ID" value="PCM59253.1"/>
    <property type="molecule type" value="Genomic_DNA"/>
</dbReference>
<dbReference type="Pfam" id="PF00392">
    <property type="entry name" value="GntR"/>
    <property type="match status" value="1"/>
</dbReference>
<name>A0A181VD97_9ENTR</name>
<dbReference type="PRINTS" id="PR00035">
    <property type="entry name" value="HTHGNTR"/>
</dbReference>
<organism evidence="6 7">
    <name type="scientific">Klebsiella quasipneumoniae</name>
    <dbReference type="NCBI Taxonomy" id="1463165"/>
    <lineage>
        <taxon>Bacteria</taxon>
        <taxon>Pseudomonadati</taxon>
        <taxon>Pseudomonadota</taxon>
        <taxon>Gammaproteobacteria</taxon>
        <taxon>Enterobacterales</taxon>
        <taxon>Enterobacteriaceae</taxon>
        <taxon>Klebsiella/Raoultella group</taxon>
        <taxon>Klebsiella</taxon>
        <taxon>Klebsiella pneumoniae complex</taxon>
    </lineage>
</organism>
<dbReference type="Pfam" id="PF07729">
    <property type="entry name" value="FCD"/>
    <property type="match status" value="1"/>
</dbReference>
<proteinExistence type="predicted"/>
<dbReference type="Gene3D" id="1.20.120.530">
    <property type="entry name" value="GntR ligand-binding domain-like"/>
    <property type="match status" value="1"/>
</dbReference>
<dbReference type="Proteomes" id="UP000217648">
    <property type="component" value="Unassembled WGS sequence"/>
</dbReference>
<evidence type="ECO:0000313" key="7">
    <source>
        <dbReference type="Proteomes" id="UP000217648"/>
    </source>
</evidence>
<reference evidence="5" key="2">
    <citation type="submission" date="2020-08" db="EMBL/GenBank/DDBJ databases">
        <title>Genomic evolution and epidemiology of Klebsiella pneumoniae from a major hospital in Beijing, China, over a fifteen-year period: dissemination of known and novel high-risk clones.</title>
        <authorList>
            <person name="Palmieri M."/>
        </authorList>
    </citation>
    <scope>NUCLEOTIDE SEQUENCE</scope>
    <source>
        <strain evidence="5">K7050</strain>
    </source>
</reference>
<dbReference type="InterPro" id="IPR036388">
    <property type="entry name" value="WH-like_DNA-bd_sf"/>
</dbReference>
<dbReference type="InterPro" id="IPR008920">
    <property type="entry name" value="TF_FadR/GntR_C"/>
</dbReference>
<dbReference type="EMBL" id="JACNQW010000001">
    <property type="protein sequence ID" value="MBC5044274.1"/>
    <property type="molecule type" value="Genomic_DNA"/>
</dbReference>
<keyword evidence="3" id="KW-0804">Transcription</keyword>
<keyword evidence="1" id="KW-0805">Transcription regulation</keyword>
<dbReference type="RefSeq" id="WP_004203708.1">
    <property type="nucleotide sequence ID" value="NZ_AOGO01000013.1"/>
</dbReference>
<comment type="caution">
    <text evidence="6">The sequence shown here is derived from an EMBL/GenBank/DDBJ whole genome shotgun (WGS) entry which is preliminary data.</text>
</comment>
<reference evidence="6 7" key="1">
    <citation type="submission" date="2017-09" db="EMBL/GenBank/DDBJ databases">
        <title>Mdr eskape-Ghana.</title>
        <authorList>
            <person name="Agyepong N."/>
            <person name="Janice J."/>
            <person name="Samuelsen O."/>
            <person name="Owusu-Ofori A."/>
            <person name="Sundsfjord A."/>
            <person name="Essack S."/>
            <person name="Pedersen T."/>
        </authorList>
    </citation>
    <scope>NUCLEOTIDE SEQUENCE [LARGE SCALE GENOMIC DNA]</scope>
    <source>
        <strain evidence="6 7">46</strain>
    </source>
</reference>
<dbReference type="Proteomes" id="UP000646540">
    <property type="component" value="Unassembled WGS sequence"/>
</dbReference>
<dbReference type="InterPro" id="IPR000524">
    <property type="entry name" value="Tscrpt_reg_HTH_GntR"/>
</dbReference>
<dbReference type="CDD" id="cd07377">
    <property type="entry name" value="WHTH_GntR"/>
    <property type="match status" value="1"/>
</dbReference>